<name>A0A8S5LYR8_9CAUD</name>
<dbReference type="EMBL" id="BK014774">
    <property type="protein sequence ID" value="DAD75114.1"/>
    <property type="molecule type" value="Genomic_DNA"/>
</dbReference>
<evidence type="ECO:0000313" key="1">
    <source>
        <dbReference type="EMBL" id="DAD75114.1"/>
    </source>
</evidence>
<protein>
    <submittedName>
        <fullName evidence="1">Uncharacterized protein</fullName>
    </submittedName>
</protein>
<proteinExistence type="predicted"/>
<accession>A0A8S5LYR8</accession>
<organism evidence="1">
    <name type="scientific">Siphoviridae sp. cthqG28</name>
    <dbReference type="NCBI Taxonomy" id="2826427"/>
    <lineage>
        <taxon>Viruses</taxon>
        <taxon>Duplodnaviria</taxon>
        <taxon>Heunggongvirae</taxon>
        <taxon>Uroviricota</taxon>
        <taxon>Caudoviricetes</taxon>
    </lineage>
</organism>
<reference evidence="1" key="1">
    <citation type="journal article" date="2021" name="Proc. Natl. Acad. Sci. U.S.A.">
        <title>A Catalog of Tens of Thousands of Viruses from Human Metagenomes Reveals Hidden Associations with Chronic Diseases.</title>
        <authorList>
            <person name="Tisza M.J."/>
            <person name="Buck C.B."/>
        </authorList>
    </citation>
    <scope>NUCLEOTIDE SEQUENCE</scope>
    <source>
        <strain evidence="1">CthqG28</strain>
    </source>
</reference>
<sequence>MKLQLSEIMEATVSELEDIDMTLAFEIEAIERQLSGNHDAGRVWKEKAMKARDHMKRTRALVRTRLDKLYYGEERMLHGAILAEIRKTMPIGKFMDAVNRAKINCGMLNKNSPQ</sequence>